<accession>A0A4Q0VU36</accession>
<keyword evidence="1" id="KW-0812">Transmembrane</keyword>
<dbReference type="RefSeq" id="WP_129077992.1">
    <property type="nucleotide sequence ID" value="NZ_QOUX01000032.1"/>
</dbReference>
<evidence type="ECO:0000313" key="3">
    <source>
        <dbReference type="Proteomes" id="UP000290649"/>
    </source>
</evidence>
<proteinExistence type="predicted"/>
<keyword evidence="3" id="KW-1185">Reference proteome</keyword>
<evidence type="ECO:0000313" key="2">
    <source>
        <dbReference type="EMBL" id="RXJ01691.1"/>
    </source>
</evidence>
<keyword evidence="1" id="KW-1133">Transmembrane helix</keyword>
<dbReference type="Proteomes" id="UP000290649">
    <property type="component" value="Unassembled WGS sequence"/>
</dbReference>
<dbReference type="AlphaFoldDB" id="A0A4Q0VU36"/>
<feature type="transmembrane region" description="Helical" evidence="1">
    <location>
        <begin position="7"/>
        <end position="25"/>
    </location>
</feature>
<reference evidence="2 3" key="1">
    <citation type="journal article" date="2019" name="Int. J. Syst. Evol. Microbiol.">
        <title>Anaerobacillus alkaliphilus sp. nov., a novel alkaliphilic and moderately halophilic bacterium.</title>
        <authorList>
            <person name="Borsodi A.K."/>
            <person name="Aszalos J.M."/>
            <person name="Bihari P."/>
            <person name="Nagy I."/>
            <person name="Schumann P."/>
            <person name="Sproer C."/>
            <person name="Kovacs A.L."/>
            <person name="Boka K."/>
            <person name="Dobosy P."/>
            <person name="Ovari M."/>
            <person name="Szili-Kovacs T."/>
            <person name="Toth E."/>
        </authorList>
    </citation>
    <scope>NUCLEOTIDE SEQUENCE [LARGE SCALE GENOMIC DNA]</scope>
    <source>
        <strain evidence="2 3">B16-10</strain>
    </source>
</reference>
<protein>
    <submittedName>
        <fullName evidence="2">Uncharacterized protein</fullName>
    </submittedName>
</protein>
<sequence length="176" mass="20650">MGIYVKLVAVVCFTFFMILAGQFHWKQQANEMAVYAESQNFNKINNVMQSDRKDTSSGALKYSELILDYEDQFVNVIVNYKEAVNEQLLKAENAYFQKIIPEPNEFRNFVVFQMNEFDSIYNSSEEEYLKIYEELVTTLVDNGYSESDTFLYLLLFEEISVDTQMKFVAQLISFQE</sequence>
<comment type="caution">
    <text evidence="2">The sequence shown here is derived from an EMBL/GenBank/DDBJ whole genome shotgun (WGS) entry which is preliminary data.</text>
</comment>
<dbReference type="EMBL" id="QOUX01000032">
    <property type="protein sequence ID" value="RXJ01691.1"/>
    <property type="molecule type" value="Genomic_DNA"/>
</dbReference>
<gene>
    <name evidence="2" type="ORF">DS745_09435</name>
</gene>
<organism evidence="2 3">
    <name type="scientific">Anaerobacillus alkaliphilus</name>
    <dbReference type="NCBI Taxonomy" id="1548597"/>
    <lineage>
        <taxon>Bacteria</taxon>
        <taxon>Bacillati</taxon>
        <taxon>Bacillota</taxon>
        <taxon>Bacilli</taxon>
        <taxon>Bacillales</taxon>
        <taxon>Bacillaceae</taxon>
        <taxon>Anaerobacillus</taxon>
    </lineage>
</organism>
<evidence type="ECO:0000256" key="1">
    <source>
        <dbReference type="SAM" id="Phobius"/>
    </source>
</evidence>
<name>A0A4Q0VU36_9BACI</name>
<keyword evidence="1" id="KW-0472">Membrane</keyword>